<dbReference type="CDD" id="cd07043">
    <property type="entry name" value="STAS_anti-anti-sigma_factors"/>
    <property type="match status" value="1"/>
</dbReference>
<evidence type="ECO:0000313" key="3">
    <source>
        <dbReference type="Proteomes" id="UP001165342"/>
    </source>
</evidence>
<dbReference type="Pfam" id="PF01740">
    <property type="entry name" value="STAS"/>
    <property type="match status" value="1"/>
</dbReference>
<name>A0ABT0S1E0_9SPHN</name>
<reference evidence="2" key="1">
    <citation type="submission" date="2022-05" db="EMBL/GenBank/DDBJ databases">
        <authorList>
            <person name="Jo J.-H."/>
            <person name="Im W.-T."/>
        </authorList>
    </citation>
    <scope>NUCLEOTIDE SEQUENCE</scope>
    <source>
        <strain evidence="2">SE220</strain>
    </source>
</reference>
<feature type="domain" description="STAS" evidence="1">
    <location>
        <begin position="17"/>
        <end position="131"/>
    </location>
</feature>
<evidence type="ECO:0000259" key="1">
    <source>
        <dbReference type="PROSITE" id="PS50801"/>
    </source>
</evidence>
<evidence type="ECO:0000313" key="2">
    <source>
        <dbReference type="EMBL" id="MCL6729669.1"/>
    </source>
</evidence>
<accession>A0ABT0S1E0</accession>
<protein>
    <submittedName>
        <fullName evidence="2">STAS domain-containing protein</fullName>
    </submittedName>
</protein>
<proteinExistence type="predicted"/>
<dbReference type="SUPFAM" id="SSF52091">
    <property type="entry name" value="SpoIIaa-like"/>
    <property type="match status" value="1"/>
</dbReference>
<gene>
    <name evidence="2" type="ORF">LZ538_06305</name>
</gene>
<dbReference type="RefSeq" id="WP_249831154.1">
    <property type="nucleotide sequence ID" value="NZ_JAMGBE010000002.1"/>
</dbReference>
<dbReference type="EMBL" id="JAMGBE010000002">
    <property type="protein sequence ID" value="MCL6729669.1"/>
    <property type="molecule type" value="Genomic_DNA"/>
</dbReference>
<dbReference type="InterPro" id="IPR002645">
    <property type="entry name" value="STAS_dom"/>
</dbReference>
<dbReference type="PANTHER" id="PTHR33495:SF2">
    <property type="entry name" value="ANTI-SIGMA FACTOR ANTAGONIST TM_1081-RELATED"/>
    <property type="match status" value="1"/>
</dbReference>
<dbReference type="InterPro" id="IPR036513">
    <property type="entry name" value="STAS_dom_sf"/>
</dbReference>
<keyword evidence="3" id="KW-1185">Reference proteome</keyword>
<sequence>MAINISSGPYAAGAAIVEVTYGLSPEAVIVAPVGRVDEATWEKFGAHLSRGVEEAASQSRPTMIIDLSGIEYMSSRGLRALTVAKQEGVGAGVSVRLAAPNDIMREILAISRYDRLFAVDETVPFAEGGGA</sequence>
<comment type="caution">
    <text evidence="2">The sequence shown here is derived from an EMBL/GenBank/DDBJ whole genome shotgun (WGS) entry which is preliminary data.</text>
</comment>
<dbReference type="Gene3D" id="3.30.750.24">
    <property type="entry name" value="STAS domain"/>
    <property type="match status" value="1"/>
</dbReference>
<dbReference type="Proteomes" id="UP001165342">
    <property type="component" value="Unassembled WGS sequence"/>
</dbReference>
<organism evidence="2 3">
    <name type="scientific">Sphingomonas hankyongi</name>
    <dbReference type="NCBI Taxonomy" id="2908209"/>
    <lineage>
        <taxon>Bacteria</taxon>
        <taxon>Pseudomonadati</taxon>
        <taxon>Pseudomonadota</taxon>
        <taxon>Alphaproteobacteria</taxon>
        <taxon>Sphingomonadales</taxon>
        <taxon>Sphingomonadaceae</taxon>
        <taxon>Sphingomonas</taxon>
    </lineage>
</organism>
<dbReference type="PANTHER" id="PTHR33495">
    <property type="entry name" value="ANTI-SIGMA FACTOR ANTAGONIST TM_1081-RELATED-RELATED"/>
    <property type="match status" value="1"/>
</dbReference>
<dbReference type="PROSITE" id="PS50801">
    <property type="entry name" value="STAS"/>
    <property type="match status" value="1"/>
</dbReference>